<dbReference type="STRING" id="1631249.BQ8794_320015"/>
<dbReference type="AlphaFoldDB" id="A0A1R3VBC5"/>
<dbReference type="PANTHER" id="PTHR42834">
    <property type="entry name" value="ENDONUCLEASE/EXONUCLEASE/PHOSPHATASE FAMILY PROTEIN (AFU_ORTHOLOGUE AFUA_3G09210)"/>
    <property type="match status" value="1"/>
</dbReference>
<proteinExistence type="predicted"/>
<accession>A0A1R3VBC5</accession>
<dbReference type="Gene3D" id="3.60.10.10">
    <property type="entry name" value="Endonuclease/exonuclease/phosphatase"/>
    <property type="match status" value="1"/>
</dbReference>
<dbReference type="GO" id="GO:0003824">
    <property type="term" value="F:catalytic activity"/>
    <property type="evidence" value="ECO:0007669"/>
    <property type="project" value="InterPro"/>
</dbReference>
<dbReference type="CDD" id="cd04486">
    <property type="entry name" value="YhcR_OBF_like"/>
    <property type="match status" value="1"/>
</dbReference>
<dbReference type="InterPro" id="IPR036691">
    <property type="entry name" value="Endo/exonu/phosph_ase_sf"/>
</dbReference>
<protein>
    <recommendedName>
        <fullName evidence="2">Endonuclease/exonuclease/phosphatase domain-containing protein</fullName>
    </recommendedName>
</protein>
<sequence length="605" mass="64263">MTLLANIRIATPLFFSAFLAGPTNAAERSIAEIQGVDHKSPIAAAEEVTTSGIVTGHFGSGFFLQSALPDGDQGTSEGIFVFLGSAPAFPVPVRGDIVTVTGQVTEFQPLLQPPLFPTREQAVCGTTQITTVNNQDRGTFLAGTQIYRVSALTVDGSGTLPQPVSFAPPGMNSTIGYADKPHTPFNPTDHPRDYFESLEGMRVVIEEAVVVSRKDRGWDQFWVAPAAGLDADDLTAYGLPLAHAGHVFPEVVQVHKAVGQPAFALPVGTKLGDRTGILTYENGNYMVVLDAAIDETAYPAPTQPTVTAPTNPEGLRIATYNAENLTIGAPGSANRFAAIAAQVVGDLNSPDIIALQEVQDDDGQGATAVVTATQTIGALVDAILATGGRRHLPVALDPMQPNTDGGAPGANIRTVFLVADDSGVEILSSERLFDGDDRCDSSANPFQAARRPLLVEAEIDGTRYVLVNLHLSSKLGDQGLYTNAENPQPGSTDRRRRQAAQLVAELERRYSGNPPVILLMGDFNDHVDAKALEPFHQSTLGFTFLRDHRGENYTASYAFNGVREAIDHFAVGGTGLANPTVTYLNLNADALTQVSDHNPVVLVVH</sequence>
<feature type="signal peptide" evidence="1">
    <location>
        <begin position="1"/>
        <end position="25"/>
    </location>
</feature>
<dbReference type="InterPro" id="IPR005135">
    <property type="entry name" value="Endo/exonuclease/phosphatase"/>
</dbReference>
<dbReference type="Proteomes" id="UP000188388">
    <property type="component" value="Unassembled WGS sequence"/>
</dbReference>
<evidence type="ECO:0000256" key="1">
    <source>
        <dbReference type="SAM" id="SignalP"/>
    </source>
</evidence>
<dbReference type="PANTHER" id="PTHR42834:SF1">
    <property type="entry name" value="ENDONUCLEASE_EXONUCLEASE_PHOSPHATASE FAMILY PROTEIN (AFU_ORTHOLOGUE AFUA_3G09210)"/>
    <property type="match status" value="1"/>
</dbReference>
<name>A0A1R3VBC5_9HYPH</name>
<feature type="domain" description="Endonuclease/exonuclease/phosphatase" evidence="2">
    <location>
        <begin position="318"/>
        <end position="597"/>
    </location>
</feature>
<dbReference type="SUPFAM" id="SSF56219">
    <property type="entry name" value="DNase I-like"/>
    <property type="match status" value="1"/>
</dbReference>
<dbReference type="Pfam" id="PF03372">
    <property type="entry name" value="Exo_endo_phos"/>
    <property type="match status" value="1"/>
</dbReference>
<organism evidence="3 4">
    <name type="scientific">Mesorhizobium prunaredense</name>
    <dbReference type="NCBI Taxonomy" id="1631249"/>
    <lineage>
        <taxon>Bacteria</taxon>
        <taxon>Pseudomonadati</taxon>
        <taxon>Pseudomonadota</taxon>
        <taxon>Alphaproteobacteria</taxon>
        <taxon>Hyphomicrobiales</taxon>
        <taxon>Phyllobacteriaceae</taxon>
        <taxon>Mesorhizobium</taxon>
    </lineage>
</organism>
<dbReference type="RefSeq" id="WP_077380518.1">
    <property type="nucleotide sequence ID" value="NZ_FTPD01000026.1"/>
</dbReference>
<dbReference type="EMBL" id="FTPD01000026">
    <property type="protein sequence ID" value="SIT57193.1"/>
    <property type="molecule type" value="Genomic_DNA"/>
</dbReference>
<keyword evidence="4" id="KW-1185">Reference proteome</keyword>
<evidence type="ECO:0000313" key="3">
    <source>
        <dbReference type="EMBL" id="SIT57193.1"/>
    </source>
</evidence>
<keyword evidence="1" id="KW-0732">Signal</keyword>
<feature type="chain" id="PRO_5013385934" description="Endonuclease/exonuclease/phosphatase domain-containing protein" evidence="1">
    <location>
        <begin position="26"/>
        <end position="605"/>
    </location>
</feature>
<evidence type="ECO:0000313" key="4">
    <source>
        <dbReference type="Proteomes" id="UP000188388"/>
    </source>
</evidence>
<reference evidence="4" key="1">
    <citation type="submission" date="2017-01" db="EMBL/GenBank/DDBJ databases">
        <authorList>
            <person name="Brunel B."/>
        </authorList>
    </citation>
    <scope>NUCLEOTIDE SEQUENCE [LARGE SCALE GENOMIC DNA]</scope>
</reference>
<gene>
    <name evidence="3" type="ORF">BQ8794_320015</name>
</gene>
<evidence type="ECO:0000259" key="2">
    <source>
        <dbReference type="Pfam" id="PF03372"/>
    </source>
</evidence>